<gene>
    <name evidence="13" type="ORF">DXX92_18185</name>
</gene>
<evidence type="ECO:0000313" key="14">
    <source>
        <dbReference type="Proteomes" id="UP000256999"/>
    </source>
</evidence>
<evidence type="ECO:0000256" key="10">
    <source>
        <dbReference type="PROSITE-ProRule" id="PRU00284"/>
    </source>
</evidence>
<dbReference type="GO" id="GO:0004888">
    <property type="term" value="F:transmembrane signaling receptor activity"/>
    <property type="evidence" value="ECO:0007669"/>
    <property type="project" value="InterPro"/>
</dbReference>
<dbReference type="InterPro" id="IPR004089">
    <property type="entry name" value="MCPsignal_dom"/>
</dbReference>
<dbReference type="PROSITE" id="PS50885">
    <property type="entry name" value="HAMP"/>
    <property type="match status" value="1"/>
</dbReference>
<dbReference type="Pfam" id="PF02743">
    <property type="entry name" value="dCache_1"/>
    <property type="match status" value="1"/>
</dbReference>
<dbReference type="InterPro" id="IPR004090">
    <property type="entry name" value="Chemotax_Me-accpt_rcpt"/>
</dbReference>
<dbReference type="PANTHER" id="PTHR32089:SF39">
    <property type="entry name" value="METHYL-ACCEPTING CHEMOTAXIS PROTEIN HLYB"/>
    <property type="match status" value="1"/>
</dbReference>
<dbReference type="SMART" id="SM00304">
    <property type="entry name" value="HAMP"/>
    <property type="match status" value="1"/>
</dbReference>
<dbReference type="GO" id="GO:0006935">
    <property type="term" value="P:chemotaxis"/>
    <property type="evidence" value="ECO:0007669"/>
    <property type="project" value="UniProtKB-KW"/>
</dbReference>
<dbReference type="CDD" id="cd12913">
    <property type="entry name" value="PDC1_MCP_like"/>
    <property type="match status" value="1"/>
</dbReference>
<keyword evidence="3" id="KW-0488">Methylation</keyword>
<name>A0A3E0UJA7_9GAMM</name>
<dbReference type="SUPFAM" id="SSF58104">
    <property type="entry name" value="Methyl-accepting chemotaxis protein (MCP) signaling domain"/>
    <property type="match status" value="1"/>
</dbReference>
<evidence type="ECO:0000256" key="7">
    <source>
        <dbReference type="ARBA" id="ARBA00023136"/>
    </source>
</evidence>
<keyword evidence="2" id="KW-1003">Cell membrane</keyword>
<evidence type="ECO:0000256" key="3">
    <source>
        <dbReference type="ARBA" id="ARBA00022481"/>
    </source>
</evidence>
<dbReference type="InterPro" id="IPR003660">
    <property type="entry name" value="HAMP_dom"/>
</dbReference>
<dbReference type="Pfam" id="PF00672">
    <property type="entry name" value="HAMP"/>
    <property type="match status" value="1"/>
</dbReference>
<dbReference type="PANTHER" id="PTHR32089">
    <property type="entry name" value="METHYL-ACCEPTING CHEMOTAXIS PROTEIN MCPB"/>
    <property type="match status" value="1"/>
</dbReference>
<protein>
    <submittedName>
        <fullName evidence="13">Methyl-accepting chemotaxis protein</fullName>
    </submittedName>
</protein>
<comment type="caution">
    <text evidence="13">The sequence shown here is derived from an EMBL/GenBank/DDBJ whole genome shotgun (WGS) entry which is preliminary data.</text>
</comment>
<dbReference type="GO" id="GO:0007165">
    <property type="term" value="P:signal transduction"/>
    <property type="evidence" value="ECO:0007669"/>
    <property type="project" value="UniProtKB-KW"/>
</dbReference>
<dbReference type="GO" id="GO:0005886">
    <property type="term" value="C:plasma membrane"/>
    <property type="evidence" value="ECO:0007669"/>
    <property type="project" value="UniProtKB-SubCell"/>
</dbReference>
<dbReference type="PRINTS" id="PR00260">
    <property type="entry name" value="CHEMTRNSDUCR"/>
</dbReference>
<organism evidence="13 14">
    <name type="scientific">Thalassotalea euphylliae</name>
    <dbReference type="NCBI Taxonomy" id="1655234"/>
    <lineage>
        <taxon>Bacteria</taxon>
        <taxon>Pseudomonadati</taxon>
        <taxon>Pseudomonadota</taxon>
        <taxon>Gammaproteobacteria</taxon>
        <taxon>Alteromonadales</taxon>
        <taxon>Colwelliaceae</taxon>
        <taxon>Thalassotalea</taxon>
    </lineage>
</organism>
<evidence type="ECO:0000256" key="4">
    <source>
        <dbReference type="ARBA" id="ARBA00022500"/>
    </source>
</evidence>
<evidence type="ECO:0000256" key="5">
    <source>
        <dbReference type="ARBA" id="ARBA00022692"/>
    </source>
</evidence>
<keyword evidence="5" id="KW-0812">Transmembrane</keyword>
<keyword evidence="6" id="KW-1133">Transmembrane helix</keyword>
<dbReference type="SMART" id="SM00283">
    <property type="entry name" value="MA"/>
    <property type="match status" value="1"/>
</dbReference>
<keyword evidence="7" id="KW-0472">Membrane</keyword>
<evidence type="ECO:0000259" key="11">
    <source>
        <dbReference type="PROSITE" id="PS50111"/>
    </source>
</evidence>
<evidence type="ECO:0000259" key="12">
    <source>
        <dbReference type="PROSITE" id="PS50885"/>
    </source>
</evidence>
<feature type="domain" description="Methyl-accepting transducer" evidence="11">
    <location>
        <begin position="358"/>
        <end position="594"/>
    </location>
</feature>
<feature type="domain" description="HAMP" evidence="12">
    <location>
        <begin position="299"/>
        <end position="353"/>
    </location>
</feature>
<dbReference type="FunFam" id="1.10.287.950:FF:000001">
    <property type="entry name" value="Methyl-accepting chemotaxis sensory transducer"/>
    <property type="match status" value="1"/>
</dbReference>
<evidence type="ECO:0000313" key="13">
    <source>
        <dbReference type="EMBL" id="REL37088.1"/>
    </source>
</evidence>
<dbReference type="InterPro" id="IPR033479">
    <property type="entry name" value="dCache_1"/>
</dbReference>
<comment type="similarity">
    <text evidence="9">Belongs to the methyl-accepting chemotaxis (MCP) protein family.</text>
</comment>
<dbReference type="SUPFAM" id="SSF103190">
    <property type="entry name" value="Sensory domain-like"/>
    <property type="match status" value="1"/>
</dbReference>
<dbReference type="Gene3D" id="3.30.450.20">
    <property type="entry name" value="PAS domain"/>
    <property type="match status" value="2"/>
</dbReference>
<proteinExistence type="inferred from homology"/>
<dbReference type="CDD" id="cd11386">
    <property type="entry name" value="MCP_signal"/>
    <property type="match status" value="1"/>
</dbReference>
<dbReference type="CDD" id="cd06225">
    <property type="entry name" value="HAMP"/>
    <property type="match status" value="1"/>
</dbReference>
<dbReference type="AlphaFoldDB" id="A0A3E0UJA7"/>
<comment type="subcellular location">
    <subcellularLocation>
        <location evidence="1">Cell membrane</location>
        <topology evidence="1">Multi-pass membrane protein</topology>
    </subcellularLocation>
</comment>
<evidence type="ECO:0000256" key="8">
    <source>
        <dbReference type="ARBA" id="ARBA00023224"/>
    </source>
</evidence>
<dbReference type="Proteomes" id="UP000256999">
    <property type="component" value="Unassembled WGS sequence"/>
</dbReference>
<sequence length="630" mass="67843">MYMFAKLKFAHKINLIAAVLIVLALSVLTVRNYTAANEEIHHQLQQSITEIASSVSGNIANWLNGKLAIVEAVATATTADTSSAEMFNITKQADNAGDFKNAYIAVEQSGEFILDDPNIQLPADFDARQRPWYQQVKQERMPSFTEPYVDATINQLLISAVTPIEQQGQFIGVAGGDILLDKVADIINSIEFLGLGYAYLVTEQGKILSHPEAQYIDKNISDLLGYQAPLNSELVDVDEQNQIVAFMPVKGISSVNWYLGVVLDQEKAYAPLASARNSAIVFGVVSVVVTVVLLNLLLSHLLKPIQQLSYAIKDISEGDGDLTKRLAVKSQDEIGKLSHDFNGFIDTIHQSMTQVHTVATTLNSQIGQVRSSTATGINMAEQQLSRGTNVSAAVTELNSSAQEISSNAATASSLTSAMHNQSQQGVDAISDNIVAINTLSNMMAGSSDDITKLSQETQNIGNILDVIKGVSEQTNLLALNAAIEAARAGEAGRGFAVVADEVRQLAQRTQVATTEIEVMIASLQQGSSAVVDTMAESQTNSSNSVALANVAGDKMQQVIGALADVERENHSVAVATEQQVNVIQSIDEDILQLMNLNQEGVGNLQQTQHACDELQSVFDDLNLLVRQFKV</sequence>
<evidence type="ECO:0000256" key="9">
    <source>
        <dbReference type="ARBA" id="ARBA00029447"/>
    </source>
</evidence>
<evidence type="ECO:0000256" key="6">
    <source>
        <dbReference type="ARBA" id="ARBA00022989"/>
    </source>
</evidence>
<dbReference type="Gene3D" id="1.10.287.950">
    <property type="entry name" value="Methyl-accepting chemotaxis protein"/>
    <property type="match status" value="1"/>
</dbReference>
<dbReference type="Pfam" id="PF00015">
    <property type="entry name" value="MCPsignal"/>
    <property type="match status" value="1"/>
</dbReference>
<dbReference type="PROSITE" id="PS50111">
    <property type="entry name" value="CHEMOTAXIS_TRANSDUC_2"/>
    <property type="match status" value="1"/>
</dbReference>
<accession>A0A3E0UJA7</accession>
<dbReference type="OrthoDB" id="2489132at2"/>
<keyword evidence="8 10" id="KW-0807">Transducer</keyword>
<reference evidence="13 14" key="1">
    <citation type="submission" date="2018-08" db="EMBL/GenBank/DDBJ databases">
        <title>Thalassotalea euphylliae genome.</title>
        <authorList>
            <person name="Summers S."/>
            <person name="Rice S.A."/>
            <person name="Freckelton M.L."/>
            <person name="Nedved B.T."/>
            <person name="Hadfield M.G."/>
        </authorList>
    </citation>
    <scope>NUCLEOTIDE SEQUENCE [LARGE SCALE GENOMIC DNA]</scope>
    <source>
        <strain evidence="13 14">H2</strain>
    </source>
</reference>
<dbReference type="CDD" id="cd12912">
    <property type="entry name" value="PDC2_MCP_like"/>
    <property type="match status" value="1"/>
</dbReference>
<evidence type="ECO:0000256" key="1">
    <source>
        <dbReference type="ARBA" id="ARBA00004651"/>
    </source>
</evidence>
<evidence type="ECO:0000256" key="2">
    <source>
        <dbReference type="ARBA" id="ARBA00022475"/>
    </source>
</evidence>
<keyword evidence="4" id="KW-0145">Chemotaxis</keyword>
<dbReference type="InterPro" id="IPR029151">
    <property type="entry name" value="Sensor-like_sf"/>
</dbReference>
<dbReference type="EMBL" id="QUOV01000001">
    <property type="protein sequence ID" value="REL37088.1"/>
    <property type="molecule type" value="Genomic_DNA"/>
</dbReference>